<keyword evidence="12 15" id="KW-0456">Lyase</keyword>
<dbReference type="PANTHER" id="PTHR11236">
    <property type="entry name" value="AMINOBENZOATE/ANTHRANILATE SYNTHASE"/>
    <property type="match status" value="1"/>
</dbReference>
<dbReference type="InterPro" id="IPR006805">
    <property type="entry name" value="Anth_synth_I_N"/>
</dbReference>
<feature type="domain" description="Anthranilate synthase component I N-terminal" evidence="17">
    <location>
        <begin position="27"/>
        <end position="170"/>
    </location>
</feature>
<keyword evidence="8 15" id="KW-0479">Metal-binding</keyword>
<evidence type="ECO:0000313" key="18">
    <source>
        <dbReference type="EMBL" id="PKY11046.1"/>
    </source>
</evidence>
<evidence type="ECO:0000256" key="6">
    <source>
        <dbReference type="ARBA" id="ARBA00020653"/>
    </source>
</evidence>
<evidence type="ECO:0000256" key="8">
    <source>
        <dbReference type="ARBA" id="ARBA00022723"/>
    </source>
</evidence>
<evidence type="ECO:0000256" key="1">
    <source>
        <dbReference type="ARBA" id="ARBA00001946"/>
    </source>
</evidence>
<proteinExistence type="inferred from homology"/>
<keyword evidence="10 15" id="KW-0460">Magnesium</keyword>
<reference evidence="18 19" key="1">
    <citation type="submission" date="2017-03" db="EMBL/GenBank/DDBJ databases">
        <title>Draft genime sequence of the acidophilic sulfur-oxidizing bacterium Acidithiobacillus sp. SH, isolated from seawater.</title>
        <authorList>
            <person name="Sharmin S."/>
            <person name="Tokuhisa M."/>
            <person name="Kanao T."/>
            <person name="Kamimura K."/>
        </authorList>
    </citation>
    <scope>NUCLEOTIDE SEQUENCE [LARGE SCALE GENOMIC DNA]</scope>
    <source>
        <strain evidence="18 19">SH</strain>
    </source>
</reference>
<dbReference type="RefSeq" id="WP_101537541.1">
    <property type="nucleotide sequence ID" value="NZ_MXAV01000026.1"/>
</dbReference>
<evidence type="ECO:0000256" key="14">
    <source>
        <dbReference type="ARBA" id="ARBA00047683"/>
    </source>
</evidence>
<dbReference type="GO" id="GO:0000162">
    <property type="term" value="P:L-tryptophan biosynthetic process"/>
    <property type="evidence" value="ECO:0007669"/>
    <property type="project" value="UniProtKB-UniPathway"/>
</dbReference>
<dbReference type="AlphaFoldDB" id="A0A2I1DMF0"/>
<dbReference type="OrthoDB" id="9803598at2"/>
<comment type="pathway">
    <text evidence="2 15">Amino-acid biosynthesis; L-tryptophan biosynthesis; L-tryptophan from chorismate: step 1/5.</text>
</comment>
<evidence type="ECO:0000256" key="11">
    <source>
        <dbReference type="ARBA" id="ARBA00023141"/>
    </source>
</evidence>
<evidence type="ECO:0000259" key="17">
    <source>
        <dbReference type="Pfam" id="PF04715"/>
    </source>
</evidence>
<evidence type="ECO:0000313" key="19">
    <source>
        <dbReference type="Proteomes" id="UP000234329"/>
    </source>
</evidence>
<comment type="caution">
    <text evidence="18">The sequence shown here is derived from an EMBL/GenBank/DDBJ whole genome shotgun (WGS) entry which is preliminary data.</text>
</comment>
<evidence type="ECO:0000256" key="12">
    <source>
        <dbReference type="ARBA" id="ARBA00023239"/>
    </source>
</evidence>
<dbReference type="NCBIfam" id="TIGR00564">
    <property type="entry name" value="trpE_most"/>
    <property type="match status" value="1"/>
</dbReference>
<evidence type="ECO:0000256" key="4">
    <source>
        <dbReference type="ARBA" id="ARBA00011575"/>
    </source>
</evidence>
<dbReference type="PRINTS" id="PR00095">
    <property type="entry name" value="ANTSNTHASEI"/>
</dbReference>
<evidence type="ECO:0000259" key="16">
    <source>
        <dbReference type="Pfam" id="PF00425"/>
    </source>
</evidence>
<keyword evidence="7 15" id="KW-0028">Amino-acid biosynthesis</keyword>
<dbReference type="SUPFAM" id="SSF56322">
    <property type="entry name" value="ADC synthase"/>
    <property type="match status" value="1"/>
</dbReference>
<feature type="domain" description="Chorismate-utilising enzyme C-terminal" evidence="16">
    <location>
        <begin position="226"/>
        <end position="479"/>
    </location>
</feature>
<comment type="similarity">
    <text evidence="3 15">Belongs to the anthranilate synthase component I family.</text>
</comment>
<evidence type="ECO:0000256" key="3">
    <source>
        <dbReference type="ARBA" id="ARBA00009562"/>
    </source>
</evidence>
<dbReference type="InterPro" id="IPR005256">
    <property type="entry name" value="Anth_synth_I_PabB"/>
</dbReference>
<dbReference type="InterPro" id="IPR019999">
    <property type="entry name" value="Anth_synth_I-like"/>
</dbReference>
<evidence type="ECO:0000256" key="2">
    <source>
        <dbReference type="ARBA" id="ARBA00004873"/>
    </source>
</evidence>
<evidence type="ECO:0000256" key="10">
    <source>
        <dbReference type="ARBA" id="ARBA00022842"/>
    </source>
</evidence>
<dbReference type="EC" id="4.1.3.27" evidence="5 15"/>
<accession>A0A2I1DMF0</accession>
<keyword evidence="11 15" id="KW-0057">Aromatic amino acid biosynthesis</keyword>
<evidence type="ECO:0000256" key="9">
    <source>
        <dbReference type="ARBA" id="ARBA00022822"/>
    </source>
</evidence>
<dbReference type="GO" id="GO:0004049">
    <property type="term" value="F:anthranilate synthase activity"/>
    <property type="evidence" value="ECO:0007669"/>
    <property type="project" value="UniProtKB-EC"/>
</dbReference>
<gene>
    <name evidence="15" type="primary">trpE</name>
    <name evidence="18" type="ORF">B1757_06445</name>
</gene>
<evidence type="ECO:0000256" key="7">
    <source>
        <dbReference type="ARBA" id="ARBA00022605"/>
    </source>
</evidence>
<sequence>MISEASFAALAAQGYNRIPLTREVLADLDTPLSAYLKLVDGPYAYLLESVQGGEKWGRYSIIGLPARQVIRVHHGLVTVQVDGEEIERAKPQDPLTWISAFRARFRVAPLEEVRDDRFSGGLVGYFGYDIVRTIEPRLARSEALADPLDLPEIQLLVADELLIFDNLRGTIRLVVHVDPAQRNAYAQGVARLQQLQKKLRQTALPPPPPVQTRRVREEDFSASFSRAGYMAVVERIKAYIAAGDVMQVVPSQRLSTELTAHPLDIYRALRSVNPSPYMFYVDLDDTFLVGSSPEILVRVEDRQITVRPIAGTRPRGKTRAEDEALEKELLADPKERAEHLMLIDLARNDVGRIAEVGTVTLTDAFDIERYSHVMHIVSQVTGQLRPELDAMDALRATFPAGTVSGAPKIRAMEIIREMEPVSRGVYAGAVGYWGWNGNMDTCIAIRTAVIKNGTLHIQAGGGIVADSEPAAEWEETMNKRRAMFRAVALAENGLDPEGRVDHASHD</sequence>
<dbReference type="UniPathway" id="UPA00035">
    <property type="reaction ID" value="UER00040"/>
</dbReference>
<comment type="catalytic activity">
    <reaction evidence="14 15">
        <text>chorismate + L-glutamine = anthranilate + pyruvate + L-glutamate + H(+)</text>
        <dbReference type="Rhea" id="RHEA:21732"/>
        <dbReference type="ChEBI" id="CHEBI:15361"/>
        <dbReference type="ChEBI" id="CHEBI:15378"/>
        <dbReference type="ChEBI" id="CHEBI:16567"/>
        <dbReference type="ChEBI" id="CHEBI:29748"/>
        <dbReference type="ChEBI" id="CHEBI:29985"/>
        <dbReference type="ChEBI" id="CHEBI:58359"/>
        <dbReference type="EC" id="4.1.3.27"/>
    </reaction>
</comment>
<dbReference type="Pfam" id="PF00425">
    <property type="entry name" value="Chorismate_bind"/>
    <property type="match status" value="1"/>
</dbReference>
<name>A0A2I1DMF0_9PROT</name>
<comment type="function">
    <text evidence="13 15">Part of a heterotetrameric complex that catalyzes the two-step biosynthesis of anthranilate, an intermediate in the biosynthesis of L-tryptophan. In the first step, the glutamine-binding beta subunit (TrpG) of anthranilate synthase (AS) provides the glutamine amidotransferase activity which generates ammonia as a substrate that, along with chorismate, is used in the second step, catalyzed by the large alpha subunit of AS (TrpE) to produce anthranilate. In the absence of TrpG, TrpE can synthesize anthranilate directly from chorismate and high concentrations of ammonia.</text>
</comment>
<evidence type="ECO:0000256" key="5">
    <source>
        <dbReference type="ARBA" id="ARBA00012266"/>
    </source>
</evidence>
<dbReference type="InParanoid" id="A0A2I1DMF0"/>
<dbReference type="PANTHER" id="PTHR11236:SF48">
    <property type="entry name" value="ISOCHORISMATE SYNTHASE MENF"/>
    <property type="match status" value="1"/>
</dbReference>
<evidence type="ECO:0000256" key="13">
    <source>
        <dbReference type="ARBA" id="ARBA00025634"/>
    </source>
</evidence>
<evidence type="ECO:0000256" key="15">
    <source>
        <dbReference type="RuleBase" id="RU364045"/>
    </source>
</evidence>
<dbReference type="Pfam" id="PF04715">
    <property type="entry name" value="Anth_synt_I_N"/>
    <property type="match status" value="1"/>
</dbReference>
<dbReference type="InterPro" id="IPR005801">
    <property type="entry name" value="ADC_synthase"/>
</dbReference>
<dbReference type="InterPro" id="IPR015890">
    <property type="entry name" value="Chorismate_C"/>
</dbReference>
<dbReference type="FunCoup" id="A0A2I1DMF0">
    <property type="interactions" value="341"/>
</dbReference>
<keyword evidence="9 15" id="KW-0822">Tryptophan biosynthesis</keyword>
<keyword evidence="19" id="KW-1185">Reference proteome</keyword>
<protein>
    <recommendedName>
        <fullName evidence="6 15">Anthranilate synthase component 1</fullName>
        <ecNumber evidence="5 15">4.1.3.27</ecNumber>
    </recommendedName>
</protein>
<organism evidence="18 19">
    <name type="scientific">Acidithiobacillus marinus</name>
    <dbReference type="NCBI Taxonomy" id="187490"/>
    <lineage>
        <taxon>Bacteria</taxon>
        <taxon>Pseudomonadati</taxon>
        <taxon>Pseudomonadota</taxon>
        <taxon>Acidithiobacillia</taxon>
        <taxon>Acidithiobacillales</taxon>
        <taxon>Acidithiobacillaceae</taxon>
        <taxon>Acidithiobacillus</taxon>
    </lineage>
</organism>
<comment type="subunit">
    <text evidence="4 15">Heterotetramer consisting of two non-identical subunits: a beta subunit (TrpG) and a large alpha subunit (TrpE).</text>
</comment>
<dbReference type="GO" id="GO:0046872">
    <property type="term" value="F:metal ion binding"/>
    <property type="evidence" value="ECO:0007669"/>
    <property type="project" value="UniProtKB-KW"/>
</dbReference>
<dbReference type="EMBL" id="MXAV01000026">
    <property type="protein sequence ID" value="PKY11046.1"/>
    <property type="molecule type" value="Genomic_DNA"/>
</dbReference>
<dbReference type="Gene3D" id="3.60.120.10">
    <property type="entry name" value="Anthranilate synthase"/>
    <property type="match status" value="1"/>
</dbReference>
<dbReference type="Proteomes" id="UP000234329">
    <property type="component" value="Unassembled WGS sequence"/>
</dbReference>
<comment type="cofactor">
    <cofactor evidence="1 15">
        <name>Mg(2+)</name>
        <dbReference type="ChEBI" id="CHEBI:18420"/>
    </cofactor>
</comment>